<keyword evidence="2" id="KW-0863">Zinc-finger</keyword>
<organism evidence="5 6">
    <name type="scientific">Saponaria officinalis</name>
    <name type="common">Common soapwort</name>
    <name type="synonym">Lychnis saponaria</name>
    <dbReference type="NCBI Taxonomy" id="3572"/>
    <lineage>
        <taxon>Eukaryota</taxon>
        <taxon>Viridiplantae</taxon>
        <taxon>Streptophyta</taxon>
        <taxon>Embryophyta</taxon>
        <taxon>Tracheophyta</taxon>
        <taxon>Spermatophyta</taxon>
        <taxon>Magnoliopsida</taxon>
        <taxon>eudicotyledons</taxon>
        <taxon>Gunneridae</taxon>
        <taxon>Pentapetalae</taxon>
        <taxon>Caryophyllales</taxon>
        <taxon>Caryophyllaceae</taxon>
        <taxon>Caryophylleae</taxon>
        <taxon>Saponaria</taxon>
    </lineage>
</organism>
<dbReference type="GO" id="GO:0006357">
    <property type="term" value="P:regulation of transcription by RNA polymerase II"/>
    <property type="evidence" value="ECO:0007669"/>
    <property type="project" value="TreeGrafter"/>
</dbReference>
<dbReference type="Gene3D" id="2.170.270.10">
    <property type="entry name" value="SET domain"/>
    <property type="match status" value="1"/>
</dbReference>
<feature type="domain" description="PHD-type" evidence="4">
    <location>
        <begin position="1"/>
        <end position="74"/>
    </location>
</feature>
<dbReference type="SMART" id="SM00249">
    <property type="entry name" value="PHD"/>
    <property type="match status" value="1"/>
</dbReference>
<dbReference type="Pfam" id="PF13832">
    <property type="entry name" value="zf-HC5HC2H_2"/>
    <property type="match status" value="1"/>
</dbReference>
<dbReference type="SUPFAM" id="SSF82199">
    <property type="entry name" value="SET domain"/>
    <property type="match status" value="1"/>
</dbReference>
<keyword evidence="3" id="KW-0862">Zinc</keyword>
<evidence type="ECO:0000259" key="4">
    <source>
        <dbReference type="PROSITE" id="PS51805"/>
    </source>
</evidence>
<comment type="caution">
    <text evidence="5">The sequence shown here is derived from an EMBL/GenBank/DDBJ whole genome shotgun (WGS) entry which is preliminary data.</text>
</comment>
<evidence type="ECO:0000256" key="1">
    <source>
        <dbReference type="ARBA" id="ARBA00022723"/>
    </source>
</evidence>
<dbReference type="PANTHER" id="PTHR13793">
    <property type="entry name" value="PHD FINGER PROTEINS"/>
    <property type="match status" value="1"/>
</dbReference>
<dbReference type="PROSITE" id="PS51805">
    <property type="entry name" value="EPHD"/>
    <property type="match status" value="1"/>
</dbReference>
<dbReference type="Proteomes" id="UP001443914">
    <property type="component" value="Unassembled WGS sequence"/>
</dbReference>
<dbReference type="InterPro" id="IPR050701">
    <property type="entry name" value="Histone_Mod_Regulator"/>
</dbReference>
<evidence type="ECO:0000313" key="6">
    <source>
        <dbReference type="Proteomes" id="UP001443914"/>
    </source>
</evidence>
<accession>A0AAW1H8K4</accession>
<name>A0AAW1H8K4_SAPOF</name>
<keyword evidence="6" id="KW-1185">Reference proteome</keyword>
<dbReference type="InterPro" id="IPR013083">
    <property type="entry name" value="Znf_RING/FYVE/PHD"/>
</dbReference>
<dbReference type="Gene3D" id="3.30.40.10">
    <property type="entry name" value="Zinc/RING finger domain, C3HC4 (zinc finger)"/>
    <property type="match status" value="1"/>
</dbReference>
<dbReference type="PANTHER" id="PTHR13793:SF92">
    <property type="entry name" value="HISTONE-LYSINE N-METHYLTRANSFERASE ATX3"/>
    <property type="match status" value="1"/>
</dbReference>
<evidence type="ECO:0000256" key="2">
    <source>
        <dbReference type="ARBA" id="ARBA00022771"/>
    </source>
</evidence>
<dbReference type="InterPro" id="IPR034732">
    <property type="entry name" value="EPHD"/>
</dbReference>
<dbReference type="EMBL" id="JBDFQZ010000012">
    <property type="protein sequence ID" value="KAK9672385.1"/>
    <property type="molecule type" value="Genomic_DNA"/>
</dbReference>
<keyword evidence="1" id="KW-0479">Metal-binding</keyword>
<evidence type="ECO:0000313" key="5">
    <source>
        <dbReference type="EMBL" id="KAK9672385.1"/>
    </source>
</evidence>
<dbReference type="InterPro" id="IPR001965">
    <property type="entry name" value="Znf_PHD"/>
</dbReference>
<dbReference type="GO" id="GO:0005634">
    <property type="term" value="C:nucleus"/>
    <property type="evidence" value="ECO:0007669"/>
    <property type="project" value="UniProtKB-ARBA"/>
</dbReference>
<gene>
    <name evidence="5" type="ORF">RND81_12G097300</name>
</gene>
<dbReference type="GO" id="GO:0008270">
    <property type="term" value="F:zinc ion binding"/>
    <property type="evidence" value="ECO:0007669"/>
    <property type="project" value="UniProtKB-KW"/>
</dbReference>
<reference evidence="5" key="1">
    <citation type="submission" date="2024-03" db="EMBL/GenBank/DDBJ databases">
        <title>WGS assembly of Saponaria officinalis var. Norfolk2.</title>
        <authorList>
            <person name="Jenkins J."/>
            <person name="Shu S."/>
            <person name="Grimwood J."/>
            <person name="Barry K."/>
            <person name="Goodstein D."/>
            <person name="Schmutz J."/>
            <person name="Leebens-Mack J."/>
            <person name="Osbourn A."/>
        </authorList>
    </citation>
    <scope>NUCLEOTIDE SEQUENCE [LARGE SCALE GENOMIC DNA]</scope>
    <source>
        <strain evidence="5">JIC</strain>
    </source>
</reference>
<sequence length="256" mass="29118">MEPAMGILRIPLPQFLRRCVICKQTYGSCIQCSKCPTYYHATCAARAGYCMELHCMEENGVQVTRKVSYCAAHRTPNPDAVLVMQTPEGEFLSANFLLHEQKSASNFEGSRLISKRVELPEPSPVQLETFDPLSSARCRTYTRPKIKNAGEPLFHRLMGPVHHKLQDIERLNSFLEVNQMKHLSTFQERLHHLQCMPNCYARIMSVGGDQSRIVLIAKINFSVGDELTYDYLFDPDEHDGLKVPCLYRALLIAVNL</sequence>
<dbReference type="InterPro" id="IPR046341">
    <property type="entry name" value="SET_dom_sf"/>
</dbReference>
<proteinExistence type="predicted"/>
<dbReference type="Pfam" id="PF00856">
    <property type="entry name" value="SET"/>
    <property type="match status" value="1"/>
</dbReference>
<dbReference type="InterPro" id="IPR001214">
    <property type="entry name" value="SET_dom"/>
</dbReference>
<protein>
    <recommendedName>
        <fullName evidence="4">PHD-type domain-containing protein</fullName>
    </recommendedName>
</protein>
<evidence type="ECO:0000256" key="3">
    <source>
        <dbReference type="ARBA" id="ARBA00022833"/>
    </source>
</evidence>
<dbReference type="AlphaFoldDB" id="A0AAW1H8K4"/>